<evidence type="ECO:0000313" key="7">
    <source>
        <dbReference type="Proteomes" id="UP000198703"/>
    </source>
</evidence>
<dbReference type="PROSITE" id="PS51987">
    <property type="entry name" value="GS_CATALYTIC"/>
    <property type="match status" value="1"/>
</dbReference>
<evidence type="ECO:0000256" key="1">
    <source>
        <dbReference type="ARBA" id="ARBA00001946"/>
    </source>
</evidence>
<dbReference type="STRING" id="89524.SAMN05444370_10755"/>
<name>A0A1H4CFR8_9RHOB</name>
<gene>
    <name evidence="6" type="ORF">SAMN05444370_10755</name>
</gene>
<dbReference type="Gene3D" id="3.30.590.10">
    <property type="entry name" value="Glutamine synthetase/guanido kinase, catalytic domain"/>
    <property type="match status" value="1"/>
</dbReference>
<reference evidence="6 7" key="1">
    <citation type="submission" date="2016-10" db="EMBL/GenBank/DDBJ databases">
        <authorList>
            <person name="de Groot N.N."/>
        </authorList>
    </citation>
    <scope>NUCLEOTIDE SEQUENCE [LARGE SCALE GENOMIC DNA]</scope>
    <source>
        <strain evidence="6 7">DSM 15345</strain>
    </source>
</reference>
<proteinExistence type="inferred from homology"/>
<dbReference type="GO" id="GO:0006542">
    <property type="term" value="P:glutamine biosynthetic process"/>
    <property type="evidence" value="ECO:0007669"/>
    <property type="project" value="InterPro"/>
</dbReference>
<dbReference type="SUPFAM" id="SSF55931">
    <property type="entry name" value="Glutamine synthetase/guanido kinase"/>
    <property type="match status" value="1"/>
</dbReference>
<dbReference type="InterPro" id="IPR036651">
    <property type="entry name" value="Gln_synt_N_sf"/>
</dbReference>
<dbReference type="SUPFAM" id="SSF54368">
    <property type="entry name" value="Glutamine synthetase, N-terminal domain"/>
    <property type="match status" value="1"/>
</dbReference>
<evidence type="ECO:0000259" key="5">
    <source>
        <dbReference type="PROSITE" id="PS51987"/>
    </source>
</evidence>
<dbReference type="Gene3D" id="3.10.20.70">
    <property type="entry name" value="Glutamine synthetase, N-terminal domain"/>
    <property type="match status" value="1"/>
</dbReference>
<dbReference type="RefSeq" id="WP_093253994.1">
    <property type="nucleotide sequence ID" value="NZ_FNQM01000007.1"/>
</dbReference>
<keyword evidence="7" id="KW-1185">Reference proteome</keyword>
<comment type="cofactor">
    <cofactor evidence="1">
        <name>Mg(2+)</name>
        <dbReference type="ChEBI" id="CHEBI:18420"/>
    </cofactor>
</comment>
<dbReference type="EMBL" id="FNQM01000007">
    <property type="protein sequence ID" value="SEA59246.1"/>
    <property type="molecule type" value="Genomic_DNA"/>
</dbReference>
<sequence length="488" mass="55042">MTDLEAFVEAPGRHEHVAEVRRMIDALGIEYLYLQFVSVNGRIMGKGIPSDHWEAIAAKGFQLVYGATMNLFVNRHGDYLGYGPEAAELIGIPEPETFCQLPWDKRVARVWCTLFRNREEREDPGAFLTADCRGNLCRQHAAFTAKTGLHMRTGVEPEMMWLKKDEAGNPNGGVTKPWCYHIDQFEMLRPVYMQVIKYGRAMGLDMIQGDHEDAPGQIELNFTYDDALRTADRLSTYRQICAQVAREHGLIACFMCKPFMGVSANGCHHNLSLWRGGEDKPKTLGKTDRAAMEAVFHYRHGGENTFEPEGADRQMPGVVGQHAIGGIVAHLDALTAIGCSTVNSYRRLWDTGFWAPVFKDWGFQNRTTGLRISAPGRFEFRSVDSMVNPYLMASALMRAIEHGLDDAIPCGEPEERNIYAAMEAGKLVQKLPMTLGDALKALSADEILKEALPGEMFRLYHEYKTDEWERFNHDVSDWDVKTYLHALP</sequence>
<dbReference type="Pfam" id="PF00120">
    <property type="entry name" value="Gln-synt_C"/>
    <property type="match status" value="1"/>
</dbReference>
<evidence type="ECO:0000313" key="6">
    <source>
        <dbReference type="EMBL" id="SEA59246.1"/>
    </source>
</evidence>
<dbReference type="PANTHER" id="PTHR43785:SF12">
    <property type="entry name" value="TYPE-1 GLUTAMINE SYNTHETASE 2"/>
    <property type="match status" value="1"/>
</dbReference>
<evidence type="ECO:0000256" key="2">
    <source>
        <dbReference type="ARBA" id="ARBA00022598"/>
    </source>
</evidence>
<evidence type="ECO:0000256" key="3">
    <source>
        <dbReference type="PROSITE-ProRule" id="PRU01331"/>
    </source>
</evidence>
<feature type="domain" description="GS catalytic" evidence="5">
    <location>
        <begin position="132"/>
        <end position="488"/>
    </location>
</feature>
<dbReference type="SMART" id="SM01230">
    <property type="entry name" value="Gln-synt_C"/>
    <property type="match status" value="1"/>
</dbReference>
<organism evidence="6 7">
    <name type="scientific">Rubrimonas cliftonensis</name>
    <dbReference type="NCBI Taxonomy" id="89524"/>
    <lineage>
        <taxon>Bacteria</taxon>
        <taxon>Pseudomonadati</taxon>
        <taxon>Pseudomonadota</taxon>
        <taxon>Alphaproteobacteria</taxon>
        <taxon>Rhodobacterales</taxon>
        <taxon>Paracoccaceae</taxon>
        <taxon>Rubrimonas</taxon>
    </lineage>
</organism>
<dbReference type="GO" id="GO:0004356">
    <property type="term" value="F:glutamine synthetase activity"/>
    <property type="evidence" value="ECO:0007669"/>
    <property type="project" value="InterPro"/>
</dbReference>
<dbReference type="InterPro" id="IPR008146">
    <property type="entry name" value="Gln_synth_cat_dom"/>
</dbReference>
<comment type="similarity">
    <text evidence="3 4">Belongs to the glutamine synthetase family.</text>
</comment>
<keyword evidence="2" id="KW-0436">Ligase</keyword>
<evidence type="ECO:0000256" key="4">
    <source>
        <dbReference type="RuleBase" id="RU000384"/>
    </source>
</evidence>
<dbReference type="PANTHER" id="PTHR43785">
    <property type="entry name" value="GAMMA-GLUTAMYLPUTRESCINE SYNTHETASE"/>
    <property type="match status" value="1"/>
</dbReference>
<dbReference type="Proteomes" id="UP000198703">
    <property type="component" value="Unassembled WGS sequence"/>
</dbReference>
<dbReference type="AlphaFoldDB" id="A0A1H4CFR8"/>
<dbReference type="InterPro" id="IPR014746">
    <property type="entry name" value="Gln_synth/guanido_kin_cat_dom"/>
</dbReference>
<accession>A0A1H4CFR8</accession>
<protein>
    <submittedName>
        <fullName evidence="6">L-glutamine synthetase</fullName>
    </submittedName>
</protein>
<dbReference type="OrthoDB" id="9807095at2"/>